<comment type="caution">
    <text evidence="3">The sequence shown here is derived from an EMBL/GenBank/DDBJ whole genome shotgun (WGS) entry which is preliminary data.</text>
</comment>
<reference evidence="3" key="1">
    <citation type="submission" date="2021-01" db="EMBL/GenBank/DDBJ databases">
        <title>Phytophthora aleatoria, a newly-described species from Pinus radiata is distinct from Phytophthora cactorum isolates based on comparative genomics.</title>
        <authorList>
            <person name="Mcdougal R."/>
            <person name="Panda P."/>
            <person name="Williams N."/>
            <person name="Studholme D.J."/>
        </authorList>
    </citation>
    <scope>NUCLEOTIDE SEQUENCE</scope>
    <source>
        <strain evidence="3">NZFS 3830</strain>
    </source>
</reference>
<evidence type="ECO:0000313" key="4">
    <source>
        <dbReference type="Proteomes" id="UP000688947"/>
    </source>
</evidence>
<dbReference type="VEuPathDB" id="FungiDB:PC110_g11296"/>
<name>A0A8T1KVF0_9STRA</name>
<dbReference type="InterPro" id="IPR056866">
    <property type="entry name" value="Znf_WRKY19"/>
</dbReference>
<dbReference type="Pfam" id="PF24906">
    <property type="entry name" value="Zf_WRKY19"/>
    <property type="match status" value="4"/>
</dbReference>
<dbReference type="PANTHER" id="PTHR31827">
    <property type="entry name" value="EMB|CAB89363.1"/>
    <property type="match status" value="1"/>
</dbReference>
<dbReference type="PANTHER" id="PTHR31827:SF1">
    <property type="entry name" value="EMB|CAB89363.1"/>
    <property type="match status" value="1"/>
</dbReference>
<organism evidence="3 4">
    <name type="scientific">Phytophthora cactorum</name>
    <dbReference type="NCBI Taxonomy" id="29920"/>
    <lineage>
        <taxon>Eukaryota</taxon>
        <taxon>Sar</taxon>
        <taxon>Stramenopiles</taxon>
        <taxon>Oomycota</taxon>
        <taxon>Peronosporomycetes</taxon>
        <taxon>Peronosporales</taxon>
        <taxon>Peronosporaceae</taxon>
        <taxon>Phytophthora</taxon>
    </lineage>
</organism>
<dbReference type="OrthoDB" id="77038at2759"/>
<feature type="compositionally biased region" description="Basic and acidic residues" evidence="1">
    <location>
        <begin position="220"/>
        <end position="231"/>
    </location>
</feature>
<gene>
    <name evidence="3" type="ORF">JG687_00007452</name>
</gene>
<sequence>MSSLEHLLCPDTTERNIGNDSLRYSNQSDHKPNSRRCSVPDCQKTAKRGGRCISHGGGNKCSVDGCITSVVSRGLCVAHGGGKRCQTQGCTKSAQSGGFCWVHGGGKKCGYHGCSKRAQSGGACIAHGGGKRCRIDRCNKVVQYDGLCVGHGGYRRCVFENCNRRAMANDHCQQHGGSSICLLEHCYKRAVRGGMCSEHKAEASMQAVTANGLSASNQPDEDRDRRVDKSTAAKSQWRSRLTVDELTRKSSEPNSYTQMYDISTRSPSPVRSAPHRDEIRRADSPVVPGFSALLRADDKFPLLLSSYAKQSESSTGTYVRHQHQPYHHQKHKVYPLLPSIQALQSYRSRASIIDKSLHTSTTFVDSVTTPARSELRIVVTEDPDRLKRAPNTEIDCRRGEDCKLYVHSYYYQKSDGALPCSTPSTRRHAWGR</sequence>
<feature type="compositionally biased region" description="Basic and acidic residues" evidence="1">
    <location>
        <begin position="241"/>
        <end position="251"/>
    </location>
</feature>
<evidence type="ECO:0000259" key="2">
    <source>
        <dbReference type="Pfam" id="PF24906"/>
    </source>
</evidence>
<evidence type="ECO:0000256" key="1">
    <source>
        <dbReference type="SAM" id="MobiDB-lite"/>
    </source>
</evidence>
<feature type="domain" description="WRKY19-like zinc finger" evidence="2">
    <location>
        <begin position="35"/>
        <end position="57"/>
    </location>
</feature>
<dbReference type="EMBL" id="JAENGZ010000331">
    <property type="protein sequence ID" value="KAG6961895.1"/>
    <property type="molecule type" value="Genomic_DNA"/>
</dbReference>
<proteinExistence type="predicted"/>
<evidence type="ECO:0000313" key="3">
    <source>
        <dbReference type="EMBL" id="KAG6961895.1"/>
    </source>
</evidence>
<accession>A0A8T1KVF0</accession>
<dbReference type="Proteomes" id="UP000688947">
    <property type="component" value="Unassembled WGS sequence"/>
</dbReference>
<dbReference type="AlphaFoldDB" id="A0A8T1KVF0"/>
<protein>
    <recommendedName>
        <fullName evidence="2">WRKY19-like zinc finger domain-containing protein</fullName>
    </recommendedName>
</protein>
<feature type="region of interest" description="Disordered" evidence="1">
    <location>
        <begin position="210"/>
        <end position="276"/>
    </location>
</feature>
<feature type="domain" description="WRKY19-like zinc finger" evidence="2">
    <location>
        <begin position="82"/>
        <end position="105"/>
    </location>
</feature>
<feature type="domain" description="WRKY19-like zinc finger" evidence="2">
    <location>
        <begin position="58"/>
        <end position="81"/>
    </location>
</feature>
<feature type="compositionally biased region" description="Polar residues" evidence="1">
    <location>
        <begin position="252"/>
        <end position="269"/>
    </location>
</feature>
<feature type="domain" description="WRKY19-like zinc finger" evidence="2">
    <location>
        <begin position="130"/>
        <end position="153"/>
    </location>
</feature>